<dbReference type="Pfam" id="PF02446">
    <property type="entry name" value="Glyco_hydro_77"/>
    <property type="match status" value="1"/>
</dbReference>
<evidence type="ECO:0000256" key="3">
    <source>
        <dbReference type="ARBA" id="ARBA00012560"/>
    </source>
</evidence>
<evidence type="ECO:0000256" key="4">
    <source>
        <dbReference type="ARBA" id="ARBA00020295"/>
    </source>
</evidence>
<evidence type="ECO:0000256" key="10">
    <source>
        <dbReference type="RuleBase" id="RU361207"/>
    </source>
</evidence>
<keyword evidence="7 10" id="KW-0119">Carbohydrate metabolism</keyword>
<dbReference type="EMBL" id="QLIX01000007">
    <property type="protein sequence ID" value="RAI58696.1"/>
    <property type="molecule type" value="Genomic_DNA"/>
</dbReference>
<evidence type="ECO:0000256" key="1">
    <source>
        <dbReference type="ARBA" id="ARBA00000439"/>
    </source>
</evidence>
<keyword evidence="12" id="KW-1185">Reference proteome</keyword>
<dbReference type="PANTHER" id="PTHR32438">
    <property type="entry name" value="4-ALPHA-GLUCANOTRANSFERASE DPE1, CHLOROPLASTIC/AMYLOPLASTIC"/>
    <property type="match status" value="1"/>
</dbReference>
<reference evidence="12" key="1">
    <citation type="submission" date="2018-06" db="EMBL/GenBank/DDBJ databases">
        <authorList>
            <person name="Khan S.A."/>
        </authorList>
    </citation>
    <scope>NUCLEOTIDE SEQUENCE [LARGE SCALE GENOMIC DNA]</scope>
    <source>
        <strain evidence="12">DB-1506</strain>
    </source>
</reference>
<name>A0A327M8K0_9PROT</name>
<dbReference type="Gene3D" id="3.20.20.80">
    <property type="entry name" value="Glycosidases"/>
    <property type="match status" value="1"/>
</dbReference>
<dbReference type="SUPFAM" id="SSF51445">
    <property type="entry name" value="(Trans)glycosidases"/>
    <property type="match status" value="1"/>
</dbReference>
<evidence type="ECO:0000256" key="5">
    <source>
        <dbReference type="ARBA" id="ARBA00022676"/>
    </source>
</evidence>
<dbReference type="OrthoDB" id="9761577at2"/>
<proteinExistence type="inferred from homology"/>
<evidence type="ECO:0000313" key="12">
    <source>
        <dbReference type="Proteomes" id="UP000249065"/>
    </source>
</evidence>
<evidence type="ECO:0000256" key="8">
    <source>
        <dbReference type="ARBA" id="ARBA00031423"/>
    </source>
</evidence>
<dbReference type="AlphaFoldDB" id="A0A327M8K0"/>
<gene>
    <name evidence="11" type="primary">malQ</name>
    <name evidence="11" type="ORF">DOO78_11425</name>
</gene>
<dbReference type="GO" id="GO:0005975">
    <property type="term" value="P:carbohydrate metabolic process"/>
    <property type="evidence" value="ECO:0007669"/>
    <property type="project" value="InterPro"/>
</dbReference>
<comment type="caution">
    <text evidence="11">The sequence shown here is derived from an EMBL/GenBank/DDBJ whole genome shotgun (WGS) entry which is preliminary data.</text>
</comment>
<evidence type="ECO:0000256" key="6">
    <source>
        <dbReference type="ARBA" id="ARBA00022679"/>
    </source>
</evidence>
<protein>
    <recommendedName>
        <fullName evidence="4 10">4-alpha-glucanotransferase</fullName>
        <ecNumber evidence="3 10">2.4.1.25</ecNumber>
    </recommendedName>
    <alternativeName>
        <fullName evidence="8 10">Amylomaltase</fullName>
    </alternativeName>
    <alternativeName>
        <fullName evidence="9 10">Disproportionating enzyme</fullName>
    </alternativeName>
</protein>
<dbReference type="PANTHER" id="PTHR32438:SF5">
    <property type="entry name" value="4-ALPHA-GLUCANOTRANSFERASE DPE1, CHLOROPLASTIC_AMYLOPLASTIC"/>
    <property type="match status" value="1"/>
</dbReference>
<dbReference type="InterPro" id="IPR017853">
    <property type="entry name" value="GH"/>
</dbReference>
<comment type="similarity">
    <text evidence="2 10">Belongs to the disproportionating enzyme family.</text>
</comment>
<dbReference type="RefSeq" id="WP_111469903.1">
    <property type="nucleotide sequence ID" value="NZ_QLIX01000007.1"/>
</dbReference>
<evidence type="ECO:0000256" key="9">
    <source>
        <dbReference type="ARBA" id="ARBA00031501"/>
    </source>
</evidence>
<dbReference type="InterPro" id="IPR003385">
    <property type="entry name" value="Glyco_hydro_77"/>
</dbReference>
<dbReference type="NCBIfam" id="TIGR00217">
    <property type="entry name" value="malQ"/>
    <property type="match status" value="1"/>
</dbReference>
<dbReference type="GO" id="GO:0004134">
    <property type="term" value="F:4-alpha-glucanotransferase activity"/>
    <property type="evidence" value="ECO:0007669"/>
    <property type="project" value="UniProtKB-EC"/>
</dbReference>
<dbReference type="EC" id="2.4.1.25" evidence="3 10"/>
<keyword evidence="5 10" id="KW-0328">Glycosyltransferase</keyword>
<accession>A0A327M8K0</accession>
<evidence type="ECO:0000256" key="2">
    <source>
        <dbReference type="ARBA" id="ARBA00005684"/>
    </source>
</evidence>
<evidence type="ECO:0000313" key="11">
    <source>
        <dbReference type="EMBL" id="RAI58696.1"/>
    </source>
</evidence>
<keyword evidence="6 10" id="KW-0808">Transferase</keyword>
<comment type="catalytic activity">
    <reaction evidence="1 10">
        <text>Transfers a segment of a (1-&gt;4)-alpha-D-glucan to a new position in an acceptor, which may be glucose or a (1-&gt;4)-alpha-D-glucan.</text>
        <dbReference type="EC" id="2.4.1.25"/>
    </reaction>
</comment>
<sequence>MTTDQELRDMAEAVGIATAWRDVRGEEKHVSPETLRAVLASLGLPPEAREAQATLAALAGRLPPLITLTVGPDGAPIPGATVGQRFRLEIEGGDRIEGHLERGWGGEPRLPAISTPGYHRLHLDDAHCIVAAAPPRCLTLADLGAATHGGSLPWALAAQIYSLRSPHDMGIGDFGGVAALAHAAGRRGCAAIAVSPAHALFAADPGKYGPYSPSSRIYLNTLYADPAAVFGAQPPEPAPEPRDGLIDWPDAARRKQARLRRLFAEAADHPDFVAYRSEAGATLEAHARFEALHAHLLARDPGLWHWRDWPAEFQAPDSPGVRRFARDHATEIAFHAFCQWLADASRGAAQQAAREAGMPIGLIADLAVGTDGGGSHAWSHQRAILPDVTVGAPPDIFSPLGQDWGLTAFSPLEMRAGGFGAYLELLRAAFRHAGGVRVDHAMGLQRLWVVPRGAGPAEGAYLRYPIDDLLRLLALESHRHRAIVIGEDLGTLPDGFHGRMEAAGILGMRVLWFEQAADGGFRPPRDWSRNAAAMTTTHDLPTVVGWWQGRDIGWRSRLGLFPDAATTAHEAEQRQADRAALWTAFLESGAATGDQPAEAAAATVVEAALAHVGGSVCALAILPLEDALALPEQPNLPGTVEQHPNWRRRLPGEASTLLDEPAVARRLGQLARARPQVPPH</sequence>
<dbReference type="Proteomes" id="UP000249065">
    <property type="component" value="Unassembled WGS sequence"/>
</dbReference>
<organism evidence="11 12">
    <name type="scientific">Roseicella frigidaeris</name>
    <dbReference type="NCBI Taxonomy" id="2230885"/>
    <lineage>
        <taxon>Bacteria</taxon>
        <taxon>Pseudomonadati</taxon>
        <taxon>Pseudomonadota</taxon>
        <taxon>Alphaproteobacteria</taxon>
        <taxon>Acetobacterales</taxon>
        <taxon>Roseomonadaceae</taxon>
        <taxon>Roseicella</taxon>
    </lineage>
</organism>
<evidence type="ECO:0000256" key="7">
    <source>
        <dbReference type="ARBA" id="ARBA00023277"/>
    </source>
</evidence>